<dbReference type="SUPFAM" id="SSF48403">
    <property type="entry name" value="Ankyrin repeat"/>
    <property type="match status" value="1"/>
</dbReference>
<dbReference type="GO" id="GO:0004842">
    <property type="term" value="F:ubiquitin-protein transferase activity"/>
    <property type="evidence" value="ECO:0007669"/>
    <property type="project" value="TreeGrafter"/>
</dbReference>
<dbReference type="AlphaFoldDB" id="A0A430L1E8"/>
<gene>
    <name evidence="5" type="ORF">BHE90_016087</name>
</gene>
<dbReference type="PROSITE" id="PS50088">
    <property type="entry name" value="ANK_REPEAT"/>
    <property type="match status" value="1"/>
</dbReference>
<proteinExistence type="predicted"/>
<reference evidence="5 6" key="1">
    <citation type="submission" date="2017-06" db="EMBL/GenBank/DDBJ databases">
        <title>Comparative genomic analysis of Ambrosia Fusariam Clade fungi.</title>
        <authorList>
            <person name="Stajich J.E."/>
            <person name="Carrillo J."/>
            <person name="Kijimoto T."/>
            <person name="Eskalen A."/>
            <person name="O'Donnell K."/>
            <person name="Kasson M."/>
        </authorList>
    </citation>
    <scope>NUCLEOTIDE SEQUENCE [LARGE SCALE GENOMIC DNA]</scope>
    <source>
        <strain evidence="5 6">UCR1854</strain>
    </source>
</reference>
<evidence type="ECO:0000256" key="1">
    <source>
        <dbReference type="ARBA" id="ARBA00022737"/>
    </source>
</evidence>
<dbReference type="Gene3D" id="1.25.40.20">
    <property type="entry name" value="Ankyrin repeat-containing domain"/>
    <property type="match status" value="2"/>
</dbReference>
<dbReference type="GO" id="GO:0085020">
    <property type="term" value="P:protein K6-linked ubiquitination"/>
    <property type="evidence" value="ECO:0007669"/>
    <property type="project" value="TreeGrafter"/>
</dbReference>
<feature type="repeat" description="ANK" evidence="3">
    <location>
        <begin position="324"/>
        <end position="356"/>
    </location>
</feature>
<keyword evidence="4" id="KW-0175">Coiled coil</keyword>
<protein>
    <submittedName>
        <fullName evidence="5">Uncharacterized protein</fullName>
    </submittedName>
</protein>
<evidence type="ECO:0000256" key="3">
    <source>
        <dbReference type="PROSITE-ProRule" id="PRU00023"/>
    </source>
</evidence>
<evidence type="ECO:0000256" key="2">
    <source>
        <dbReference type="ARBA" id="ARBA00023043"/>
    </source>
</evidence>
<dbReference type="Proteomes" id="UP000287124">
    <property type="component" value="Unassembled WGS sequence"/>
</dbReference>
<evidence type="ECO:0000256" key="4">
    <source>
        <dbReference type="SAM" id="Coils"/>
    </source>
</evidence>
<evidence type="ECO:0000313" key="5">
    <source>
        <dbReference type="EMBL" id="RTE69528.1"/>
    </source>
</evidence>
<dbReference type="InterPro" id="IPR002110">
    <property type="entry name" value="Ankyrin_rpt"/>
</dbReference>
<keyword evidence="2 3" id="KW-0040">ANK repeat</keyword>
<organism evidence="5 6">
    <name type="scientific">Fusarium euwallaceae</name>
    <dbReference type="NCBI Taxonomy" id="1147111"/>
    <lineage>
        <taxon>Eukaryota</taxon>
        <taxon>Fungi</taxon>
        <taxon>Dikarya</taxon>
        <taxon>Ascomycota</taxon>
        <taxon>Pezizomycotina</taxon>
        <taxon>Sordariomycetes</taxon>
        <taxon>Hypocreomycetidae</taxon>
        <taxon>Hypocreales</taxon>
        <taxon>Nectriaceae</taxon>
        <taxon>Fusarium</taxon>
        <taxon>Fusarium solani species complex</taxon>
    </lineage>
</organism>
<dbReference type="PROSITE" id="PS50297">
    <property type="entry name" value="ANK_REP_REGION"/>
    <property type="match status" value="1"/>
</dbReference>
<keyword evidence="1" id="KW-0677">Repeat</keyword>
<dbReference type="InterPro" id="IPR036770">
    <property type="entry name" value="Ankyrin_rpt-contain_sf"/>
</dbReference>
<keyword evidence="6" id="KW-1185">Reference proteome</keyword>
<dbReference type="PANTHER" id="PTHR24171:SF8">
    <property type="entry name" value="BRCA1-ASSOCIATED RING DOMAIN PROTEIN 1"/>
    <property type="match status" value="1"/>
</dbReference>
<dbReference type="Pfam" id="PF12796">
    <property type="entry name" value="Ank_2"/>
    <property type="match status" value="2"/>
</dbReference>
<dbReference type="PANTHER" id="PTHR24171">
    <property type="entry name" value="ANKYRIN REPEAT DOMAIN-CONTAINING PROTEIN 39-RELATED"/>
    <property type="match status" value="1"/>
</dbReference>
<name>A0A430L1E8_9HYPO</name>
<dbReference type="SMART" id="SM00248">
    <property type="entry name" value="ANK"/>
    <property type="match status" value="5"/>
</dbReference>
<comment type="caution">
    <text evidence="5">The sequence shown here is derived from an EMBL/GenBank/DDBJ whole genome shotgun (WGS) entry which is preliminary data.</text>
</comment>
<evidence type="ECO:0000313" key="6">
    <source>
        <dbReference type="Proteomes" id="UP000287124"/>
    </source>
</evidence>
<sequence length="405" mass="44911">MEVVGAVASIATLTELAVKSYSPASRLASSIHNAPKEFSRVAQQLDILQCELSFLSEIERQAAQSDELPLLSTKVALLERALSAANELISDVRDQLDKCQSRKPGTKARLQWALKDKSRAEDLLSSIKHTETSLTNVLLLVNLRLSSYSWKFAIESGSLEMVQFLCHNGADVNTTFGMFETSPLEWAFKNRQVDIARFFLRQGARLDYLCFRGWTPVMLLLQPSLFQESNPAVPMEFFQLLSGNSFTDFDVQDRFGATALHRAALWGTAEDVHALLQLVASPCLTDSDVGWTPAFEAASTNNVATLKRLAESMPSEFIHHADFKGRTILHVAIEAGGLETMRLVLELGADPHQTIEVESEDGNAMEELTPTEFARTRGQDTYKGFLQALQLASYDISTMEDSVLE</sequence>
<accession>A0A430L1E8</accession>
<dbReference type="EMBL" id="MIKF01000563">
    <property type="protein sequence ID" value="RTE69528.1"/>
    <property type="molecule type" value="Genomic_DNA"/>
</dbReference>
<feature type="coiled-coil region" evidence="4">
    <location>
        <begin position="75"/>
        <end position="102"/>
    </location>
</feature>